<accession>A0A7S2FQM5</accession>
<sequence>MAAAEDAFYQLCGEMPGGAPAPSSTPALRTQLHAPLTTNASAAMGANTSVGSYSPACASGHVFSVTVPHEAVGQDAVLSVTCPSGAQIQVRVPREAMGGQKLSCVDPGLAVAAPASPERLPRSHYVPIEEQSVEMAVSTTEDEASVEMAAMSEWQMFARLQAGGVGVRDPGTLEQQEQRERTLSEQRPFSSVDLFKMDSIDADNTGMSMAHMAQMAQGASDGHGLTVGMDLTTGPADLVYPT</sequence>
<organism evidence="1">
    <name type="scientific">Florenciella parvula</name>
    <dbReference type="NCBI Taxonomy" id="236787"/>
    <lineage>
        <taxon>Eukaryota</taxon>
        <taxon>Sar</taxon>
        <taxon>Stramenopiles</taxon>
        <taxon>Ochrophyta</taxon>
        <taxon>Dictyochophyceae</taxon>
        <taxon>Florenciellales</taxon>
        <taxon>Florenciella</taxon>
    </lineage>
</organism>
<dbReference type="EMBL" id="HBGT01012447">
    <property type="protein sequence ID" value="CAD9408069.1"/>
    <property type="molecule type" value="Transcribed_RNA"/>
</dbReference>
<reference evidence="1" key="1">
    <citation type="submission" date="2021-01" db="EMBL/GenBank/DDBJ databases">
        <authorList>
            <person name="Corre E."/>
            <person name="Pelletier E."/>
            <person name="Niang G."/>
            <person name="Scheremetjew M."/>
            <person name="Finn R."/>
            <person name="Kale V."/>
            <person name="Holt S."/>
            <person name="Cochrane G."/>
            <person name="Meng A."/>
            <person name="Brown T."/>
            <person name="Cohen L."/>
        </authorList>
    </citation>
    <scope>NUCLEOTIDE SEQUENCE</scope>
    <source>
        <strain evidence="1">RCC1693</strain>
    </source>
</reference>
<evidence type="ECO:0000313" key="1">
    <source>
        <dbReference type="EMBL" id="CAD9408069.1"/>
    </source>
</evidence>
<protein>
    <submittedName>
        <fullName evidence="1">Uncharacterized protein</fullName>
    </submittedName>
</protein>
<gene>
    <name evidence="1" type="ORF">FPAR1323_LOCUS6684</name>
</gene>
<proteinExistence type="predicted"/>
<dbReference type="AlphaFoldDB" id="A0A7S2FQM5"/>
<name>A0A7S2FQM5_9STRA</name>